<evidence type="ECO:0000259" key="2">
    <source>
        <dbReference type="Pfam" id="PF15082"/>
    </source>
</evidence>
<sequence>MLEDRTDHLFHASTTPNSIPMPKDVSYFRRERKLVIDRLLQVSEAQPLKSQAEIMKEEMMSAEETEYSAKSLPLLLHQYFMDRIYQLVQSKHLHMLRWKSHIMAEYHDSVQRAQRLSVAREDLLCGTEQVVNEIKLDDVLIYLRWLVCHFHSMKRVNHYLRVLKWLPLTHKADTAPEKEKDDLEEGTSASKMASRYGDDAFGGNTQRPKSGLSRPSSAVSQQAYGPIPTAPPINPGLLSTNPLPSSAFTMAAAATSGGIATDESTQGLPLNAVDFDTLKPHLSFLLNIYGINYDLNSVHNSADEMEMYAAVNRKFHAIFNRQEIMKTFKTYDRLEPGQQGWGSDSPSHCLRKESNWVPFVSLKSERDPLQEKKWTALRHRNNVDEILRYMESFTAVHDPQKVQETLRDHASMVQQPSDPMEASVTTHRTAPRSYDTKLTWRKIYSNPDLYSDNDLDDNLQEEEEVSGSGSKSARAVSARRRKDSYDYKSTVQMLGLDEGEQENQDPASLQGAFLAFLHLRHLRIRDLQRTALSVFNYFRSIERTLTINDAGLSQEVSGLKKTSPQNHRRATEHDGTVGGGGGIGCHGYMHNTPADFKLNETEFMEFSDIENHDDFYTVEEGRIHVQDQRGYYIVYDLAEKDLKKMEEEILLIATHYVEKDRDMRKKSKVLRGGESARRRLHQGPGDFDIGEYSHREVDRFGVLVDLWNNLTCFMECKRELLDCYFEAYQHIFDRDEKRAMAQVMSNLMNKRPRFDFDADYFIKTIRAECVILRHMTTLIKNIMDKQIEEQREYLQKVCREGEEFGLPLGVVPKQPISVNLSRPALRNIYMLEFHPSLSIASRVPEALKYALQELIHAHQPQSVYSTVMIEKRLMAVACKEWDTSDKLDSNFNQQAQKDLFAEVYVEDPIFMCMMARTMVDKKEEEGTRKNTRELKGCGHF</sequence>
<name>K1Q0C1_MAGGI</name>
<gene>
    <name evidence="3" type="ORF">CGI_10002527</name>
</gene>
<dbReference type="PANTHER" id="PTHR33331">
    <property type="entry name" value="COILED-COIL DOMAIN-CONTAINING PROTEIN 162"/>
    <property type="match status" value="1"/>
</dbReference>
<dbReference type="InterPro" id="IPR029376">
    <property type="entry name" value="DUF4549"/>
</dbReference>
<feature type="compositionally biased region" description="Acidic residues" evidence="1">
    <location>
        <begin position="451"/>
        <end position="465"/>
    </location>
</feature>
<dbReference type="InterPro" id="IPR040401">
    <property type="entry name" value="CCDC162"/>
</dbReference>
<feature type="compositionally biased region" description="Polar residues" evidence="1">
    <location>
        <begin position="203"/>
        <end position="223"/>
    </location>
</feature>
<feature type="region of interest" description="Disordered" evidence="1">
    <location>
        <begin position="559"/>
        <end position="578"/>
    </location>
</feature>
<dbReference type="PANTHER" id="PTHR33331:SF13">
    <property type="entry name" value="COILED-COIL DOMAIN CONTAINING 162"/>
    <property type="match status" value="1"/>
</dbReference>
<dbReference type="AlphaFoldDB" id="K1Q0C1"/>
<evidence type="ECO:0000256" key="1">
    <source>
        <dbReference type="SAM" id="MobiDB-lite"/>
    </source>
</evidence>
<feature type="domain" description="DUF4549" evidence="2">
    <location>
        <begin position="16"/>
        <end position="100"/>
    </location>
</feature>
<dbReference type="InParanoid" id="K1Q0C1"/>
<organism evidence="3">
    <name type="scientific">Magallana gigas</name>
    <name type="common">Pacific oyster</name>
    <name type="synonym">Crassostrea gigas</name>
    <dbReference type="NCBI Taxonomy" id="29159"/>
    <lineage>
        <taxon>Eukaryota</taxon>
        <taxon>Metazoa</taxon>
        <taxon>Spiralia</taxon>
        <taxon>Lophotrochozoa</taxon>
        <taxon>Mollusca</taxon>
        <taxon>Bivalvia</taxon>
        <taxon>Autobranchia</taxon>
        <taxon>Pteriomorphia</taxon>
        <taxon>Ostreida</taxon>
        <taxon>Ostreoidea</taxon>
        <taxon>Ostreidae</taxon>
        <taxon>Magallana</taxon>
    </lineage>
</organism>
<evidence type="ECO:0000313" key="3">
    <source>
        <dbReference type="EMBL" id="EKC22280.1"/>
    </source>
</evidence>
<feature type="region of interest" description="Disordered" evidence="1">
    <location>
        <begin position="451"/>
        <end position="482"/>
    </location>
</feature>
<proteinExistence type="predicted"/>
<feature type="region of interest" description="Disordered" evidence="1">
    <location>
        <begin position="175"/>
        <end position="238"/>
    </location>
</feature>
<reference evidence="3" key="1">
    <citation type="journal article" date="2012" name="Nature">
        <title>The oyster genome reveals stress adaptation and complexity of shell formation.</title>
        <authorList>
            <person name="Zhang G."/>
            <person name="Fang X."/>
            <person name="Guo X."/>
            <person name="Li L."/>
            <person name="Luo R."/>
            <person name="Xu F."/>
            <person name="Yang P."/>
            <person name="Zhang L."/>
            <person name="Wang X."/>
            <person name="Qi H."/>
            <person name="Xiong Z."/>
            <person name="Que H."/>
            <person name="Xie Y."/>
            <person name="Holland P.W."/>
            <person name="Paps J."/>
            <person name="Zhu Y."/>
            <person name="Wu F."/>
            <person name="Chen Y."/>
            <person name="Wang J."/>
            <person name="Peng C."/>
            <person name="Meng J."/>
            <person name="Yang L."/>
            <person name="Liu J."/>
            <person name="Wen B."/>
            <person name="Zhang N."/>
            <person name="Huang Z."/>
            <person name="Zhu Q."/>
            <person name="Feng Y."/>
            <person name="Mount A."/>
            <person name="Hedgecock D."/>
            <person name="Xu Z."/>
            <person name="Liu Y."/>
            <person name="Domazet-Loso T."/>
            <person name="Du Y."/>
            <person name="Sun X."/>
            <person name="Zhang S."/>
            <person name="Liu B."/>
            <person name="Cheng P."/>
            <person name="Jiang X."/>
            <person name="Li J."/>
            <person name="Fan D."/>
            <person name="Wang W."/>
            <person name="Fu W."/>
            <person name="Wang T."/>
            <person name="Wang B."/>
            <person name="Zhang J."/>
            <person name="Peng Z."/>
            <person name="Li Y."/>
            <person name="Li N."/>
            <person name="Wang J."/>
            <person name="Chen M."/>
            <person name="He Y."/>
            <person name="Tan F."/>
            <person name="Song X."/>
            <person name="Zheng Q."/>
            <person name="Huang R."/>
            <person name="Yang H."/>
            <person name="Du X."/>
            <person name="Chen L."/>
            <person name="Yang M."/>
            <person name="Gaffney P.M."/>
            <person name="Wang S."/>
            <person name="Luo L."/>
            <person name="She Z."/>
            <person name="Ming Y."/>
            <person name="Huang W."/>
            <person name="Zhang S."/>
            <person name="Huang B."/>
            <person name="Zhang Y."/>
            <person name="Qu T."/>
            <person name="Ni P."/>
            <person name="Miao G."/>
            <person name="Wang J."/>
            <person name="Wang Q."/>
            <person name="Steinberg C.E."/>
            <person name="Wang H."/>
            <person name="Li N."/>
            <person name="Qian L."/>
            <person name="Zhang G."/>
            <person name="Li Y."/>
            <person name="Yang H."/>
            <person name="Liu X."/>
            <person name="Wang J."/>
            <person name="Yin Y."/>
            <person name="Wang J."/>
        </authorList>
    </citation>
    <scope>NUCLEOTIDE SEQUENCE [LARGE SCALE GENOMIC DNA]</scope>
    <source>
        <strain evidence="3">05x7-T-G4-1.051#20</strain>
    </source>
</reference>
<dbReference type="HOGENOM" id="CLU_312225_0_0_1"/>
<accession>K1Q0C1</accession>
<dbReference type="EMBL" id="JH817044">
    <property type="protein sequence ID" value="EKC22280.1"/>
    <property type="molecule type" value="Genomic_DNA"/>
</dbReference>
<feature type="compositionally biased region" description="Low complexity" evidence="1">
    <location>
        <begin position="466"/>
        <end position="476"/>
    </location>
</feature>
<feature type="region of interest" description="Disordered" evidence="1">
    <location>
        <begin position="412"/>
        <end position="431"/>
    </location>
</feature>
<protein>
    <recommendedName>
        <fullName evidence="2">DUF4549 domain-containing protein</fullName>
    </recommendedName>
</protein>
<feature type="compositionally biased region" description="Polar residues" evidence="1">
    <location>
        <begin position="412"/>
        <end position="428"/>
    </location>
</feature>
<dbReference type="Pfam" id="PF15082">
    <property type="entry name" value="DUF4549"/>
    <property type="match status" value="1"/>
</dbReference>